<dbReference type="InterPro" id="IPR024655">
    <property type="entry name" value="Asl1_glyco_hydro_catalytic"/>
</dbReference>
<reference evidence="3 4" key="1">
    <citation type="journal article" date="2019" name="Nat. Ecol. Evol.">
        <title>Megaphylogeny resolves global patterns of mushroom evolution.</title>
        <authorList>
            <person name="Varga T."/>
            <person name="Krizsan K."/>
            <person name="Foldi C."/>
            <person name="Dima B."/>
            <person name="Sanchez-Garcia M."/>
            <person name="Sanchez-Ramirez S."/>
            <person name="Szollosi G.J."/>
            <person name="Szarkandi J.G."/>
            <person name="Papp V."/>
            <person name="Albert L."/>
            <person name="Andreopoulos W."/>
            <person name="Angelini C."/>
            <person name="Antonin V."/>
            <person name="Barry K.W."/>
            <person name="Bougher N.L."/>
            <person name="Buchanan P."/>
            <person name="Buyck B."/>
            <person name="Bense V."/>
            <person name="Catcheside P."/>
            <person name="Chovatia M."/>
            <person name="Cooper J."/>
            <person name="Damon W."/>
            <person name="Desjardin D."/>
            <person name="Finy P."/>
            <person name="Geml J."/>
            <person name="Haridas S."/>
            <person name="Hughes K."/>
            <person name="Justo A."/>
            <person name="Karasinski D."/>
            <person name="Kautmanova I."/>
            <person name="Kiss B."/>
            <person name="Kocsube S."/>
            <person name="Kotiranta H."/>
            <person name="LaButti K.M."/>
            <person name="Lechner B.E."/>
            <person name="Liimatainen K."/>
            <person name="Lipzen A."/>
            <person name="Lukacs Z."/>
            <person name="Mihaltcheva S."/>
            <person name="Morgado L.N."/>
            <person name="Niskanen T."/>
            <person name="Noordeloos M.E."/>
            <person name="Ohm R.A."/>
            <person name="Ortiz-Santana B."/>
            <person name="Ovrebo C."/>
            <person name="Racz N."/>
            <person name="Riley R."/>
            <person name="Savchenko A."/>
            <person name="Shiryaev A."/>
            <person name="Soop K."/>
            <person name="Spirin V."/>
            <person name="Szebenyi C."/>
            <person name="Tomsovsky M."/>
            <person name="Tulloss R.E."/>
            <person name="Uehling J."/>
            <person name="Grigoriev I.V."/>
            <person name="Vagvolgyi C."/>
            <person name="Papp T."/>
            <person name="Martin F.M."/>
            <person name="Miettinen O."/>
            <person name="Hibbett D.S."/>
            <person name="Nagy L.G."/>
        </authorList>
    </citation>
    <scope>NUCLEOTIDE SEQUENCE [LARGE SCALE GENOMIC DNA]</scope>
    <source>
        <strain evidence="3 4">CBS 962.96</strain>
    </source>
</reference>
<dbReference type="SUPFAM" id="SSF51445">
    <property type="entry name" value="(Trans)glycosidases"/>
    <property type="match status" value="1"/>
</dbReference>
<name>A0A4S8MRK6_DENBC</name>
<evidence type="ECO:0000259" key="2">
    <source>
        <dbReference type="Pfam" id="PF11790"/>
    </source>
</evidence>
<evidence type="ECO:0000256" key="1">
    <source>
        <dbReference type="SAM" id="SignalP"/>
    </source>
</evidence>
<dbReference type="Proteomes" id="UP000297245">
    <property type="component" value="Unassembled WGS sequence"/>
</dbReference>
<evidence type="ECO:0000313" key="3">
    <source>
        <dbReference type="EMBL" id="THV05728.1"/>
    </source>
</evidence>
<dbReference type="InterPro" id="IPR053183">
    <property type="entry name" value="ASL1"/>
</dbReference>
<sequence>MTTSSFNFKTLSNTLFLLSALCASFAQAANPKRGMAFPLDLTQPGDAAKGAGTQISWEYDWNVNAPPNLPAGIEHVPMQWGRDGIDGFQGAVKGMGAKVALGFNEPDIPEQSNIPAAEAATLWKQGIQPLAAAGVKLGSPAVSARVAPAGTQWLKDFIAACDGCTIDFIVVHWYGEGADNFISFVQDVHSQFPNKPIWITEFAESRADTGLVQAFLDQAINWLDGQDFVERYSWFAFSVNLLDANGNVNDLGKAYV</sequence>
<keyword evidence="4" id="KW-1185">Reference proteome</keyword>
<feature type="domain" description="Asl1-like glycosyl hydrolase catalytic" evidence="2">
    <location>
        <begin position="44"/>
        <end position="255"/>
    </location>
</feature>
<dbReference type="EMBL" id="ML179047">
    <property type="protein sequence ID" value="THV05728.1"/>
    <property type="molecule type" value="Genomic_DNA"/>
</dbReference>
<dbReference type="GO" id="GO:0009277">
    <property type="term" value="C:fungal-type cell wall"/>
    <property type="evidence" value="ECO:0007669"/>
    <property type="project" value="TreeGrafter"/>
</dbReference>
<accession>A0A4S8MRK6</accession>
<proteinExistence type="predicted"/>
<dbReference type="PANTHER" id="PTHR34154">
    <property type="entry name" value="ALKALI-SENSITIVE LINKAGE PROTEIN 1"/>
    <property type="match status" value="1"/>
</dbReference>
<feature type="signal peptide" evidence="1">
    <location>
        <begin position="1"/>
        <end position="28"/>
    </location>
</feature>
<protein>
    <recommendedName>
        <fullName evidence="2">Asl1-like glycosyl hydrolase catalytic domain-containing protein</fullName>
    </recommendedName>
</protein>
<keyword evidence="1" id="KW-0732">Signal</keyword>
<dbReference type="GO" id="GO:0071966">
    <property type="term" value="P:fungal-type cell wall polysaccharide metabolic process"/>
    <property type="evidence" value="ECO:0007669"/>
    <property type="project" value="TreeGrafter"/>
</dbReference>
<feature type="chain" id="PRO_5020388875" description="Asl1-like glycosyl hydrolase catalytic domain-containing protein" evidence="1">
    <location>
        <begin position="29"/>
        <end position="256"/>
    </location>
</feature>
<dbReference type="InterPro" id="IPR017853">
    <property type="entry name" value="GH"/>
</dbReference>
<dbReference type="AlphaFoldDB" id="A0A4S8MRK6"/>
<dbReference type="Gene3D" id="3.20.20.80">
    <property type="entry name" value="Glycosidases"/>
    <property type="match status" value="1"/>
</dbReference>
<evidence type="ECO:0000313" key="4">
    <source>
        <dbReference type="Proteomes" id="UP000297245"/>
    </source>
</evidence>
<gene>
    <name evidence="3" type="ORF">K435DRAFT_890370</name>
</gene>
<organism evidence="3 4">
    <name type="scientific">Dendrothele bispora (strain CBS 962.96)</name>
    <dbReference type="NCBI Taxonomy" id="1314807"/>
    <lineage>
        <taxon>Eukaryota</taxon>
        <taxon>Fungi</taxon>
        <taxon>Dikarya</taxon>
        <taxon>Basidiomycota</taxon>
        <taxon>Agaricomycotina</taxon>
        <taxon>Agaricomycetes</taxon>
        <taxon>Agaricomycetidae</taxon>
        <taxon>Agaricales</taxon>
        <taxon>Agaricales incertae sedis</taxon>
        <taxon>Dendrothele</taxon>
    </lineage>
</organism>
<dbReference type="Pfam" id="PF11790">
    <property type="entry name" value="Glyco_hydro_cc"/>
    <property type="match status" value="1"/>
</dbReference>
<dbReference type="PANTHER" id="PTHR34154:SF3">
    <property type="entry name" value="ALKALI-SENSITIVE LINKAGE PROTEIN 1"/>
    <property type="match status" value="1"/>
</dbReference>
<dbReference type="OrthoDB" id="43654at2759"/>